<name>A0A078KVZ3_9GAMM</name>
<dbReference type="RefSeq" id="WP_044011739.1">
    <property type="nucleotide sequence ID" value="NZ_CCVW01000003.1"/>
</dbReference>
<reference evidence="1 2" key="1">
    <citation type="submission" date="2014-06" db="EMBL/GenBank/DDBJ databases">
        <authorList>
            <person name="Urmite Genomes Urmite Genomes"/>
        </authorList>
    </citation>
    <scope>NUCLEOTIDE SEQUENCE [LARGE SCALE GENOMIC DNA]</scope>
</reference>
<organism evidence="1 2">
    <name type="scientific">Legionella massiliensis</name>
    <dbReference type="NCBI Taxonomy" id="1034943"/>
    <lineage>
        <taxon>Bacteria</taxon>
        <taxon>Pseudomonadati</taxon>
        <taxon>Pseudomonadota</taxon>
        <taxon>Gammaproteobacteria</taxon>
        <taxon>Legionellales</taxon>
        <taxon>Legionellaceae</taxon>
        <taxon>Legionella</taxon>
    </lineage>
</organism>
<keyword evidence="2" id="KW-1185">Reference proteome</keyword>
<dbReference type="eggNOG" id="ENOG5030JSF">
    <property type="taxonomic scope" value="Bacteria"/>
</dbReference>
<accession>A0A078KVZ3</accession>
<evidence type="ECO:0000313" key="2">
    <source>
        <dbReference type="Proteomes" id="UP000044071"/>
    </source>
</evidence>
<sequence>MSMTLTQWWNKLETDLARLQAKVQNHQSPAWQTARTLVQEGAQIEDGLISAMGHKNAIDRAMPNLGSAFISPHDNATHYLPDVNNPEELLFAIVYYNHLCRYAQIDSGPYAPIVNGVIAERASVQADAQGLKDRIDNYIAQQASPAAVLAAFPEVANQPGATLLDQITSMLAELPVEDKLLVQFETDTQAAVQAHQQQASSLIEVFDDLNKNLKHKEKTLRKIASYKRMAEELAKEDSTLVDDLSDQNQMQTKYPQDATKWTKINTPDTEASTKMKVAVNVTRAGFTVANTVGWLFNTAVRYTAGYVAPQVVNDMATSTVNTISGLAESITPNSNSDSKKGRLVAKANERIATYADGLNSPNITDQKAVISAKDFESMSSQQVDALADKVKLVRNLVHIQKTMELYREKQMTGIVKVIAVDVFGPIVRFLCDTPFRRVIYDRILLTLAAEKFEKQLDTMIEQVEANDQYGKDQVKTDLETALRKVRVKSEKILQRSVYTFFEEERAAASGELVAVVDQVATTSDISLDEDETDEPVAVAAL</sequence>
<evidence type="ECO:0000313" key="1">
    <source>
        <dbReference type="EMBL" id="CDZ78615.1"/>
    </source>
</evidence>
<protein>
    <submittedName>
        <fullName evidence="1">Uncharacterized protein</fullName>
    </submittedName>
</protein>
<dbReference type="Proteomes" id="UP000044071">
    <property type="component" value="Unassembled WGS sequence"/>
</dbReference>
<dbReference type="AlphaFoldDB" id="A0A078KVZ3"/>
<dbReference type="EMBL" id="CCSB01000003">
    <property type="protein sequence ID" value="CDZ78615.1"/>
    <property type="molecule type" value="Genomic_DNA"/>
</dbReference>
<gene>
    <name evidence="1" type="ORF">BN59_02925</name>
</gene>
<dbReference type="OrthoDB" id="5631545at2"/>
<proteinExistence type="predicted"/>